<dbReference type="Pfam" id="PF13411">
    <property type="entry name" value="MerR_1"/>
    <property type="match status" value="1"/>
</dbReference>
<dbReference type="PANTHER" id="PTHR30204:SF93">
    <property type="entry name" value="HTH MERR-TYPE DOMAIN-CONTAINING PROTEIN"/>
    <property type="match status" value="1"/>
</dbReference>
<feature type="domain" description="HTH merR-type" evidence="3">
    <location>
        <begin position="21"/>
        <end position="90"/>
    </location>
</feature>
<dbReference type="SMART" id="SM00422">
    <property type="entry name" value="HTH_MERR"/>
    <property type="match status" value="1"/>
</dbReference>
<gene>
    <name evidence="4" type="ORF">ACE11A_16550</name>
</gene>
<name>A0ABV4ZQB3_9ACTN</name>
<dbReference type="Proteomes" id="UP001577267">
    <property type="component" value="Unassembled WGS sequence"/>
</dbReference>
<dbReference type="Gene3D" id="1.10.490.50">
    <property type="entry name" value="Antibiotic binding domain of TipA-like multidrug resistance regulators"/>
    <property type="match status" value="1"/>
</dbReference>
<evidence type="ECO:0000256" key="1">
    <source>
        <dbReference type="ARBA" id="ARBA00023125"/>
    </source>
</evidence>
<dbReference type="InterPro" id="IPR047057">
    <property type="entry name" value="MerR_fam"/>
</dbReference>
<reference evidence="4 5" key="1">
    <citation type="submission" date="2024-09" db="EMBL/GenBank/DDBJ databases">
        <title>Draft genome sequence of multifaceted antimicrobials producing Streptomyces sp. strain FH1.</title>
        <authorList>
            <person name="Hassan F."/>
            <person name="Ali H."/>
            <person name="Hassan N."/>
            <person name="Nawaz A."/>
        </authorList>
    </citation>
    <scope>NUCLEOTIDE SEQUENCE [LARGE SCALE GENOMIC DNA]</scope>
    <source>
        <strain evidence="4 5">FH1</strain>
    </source>
</reference>
<dbReference type="PROSITE" id="PS50937">
    <property type="entry name" value="HTH_MERR_2"/>
    <property type="match status" value="1"/>
</dbReference>
<dbReference type="Gene3D" id="1.10.1660.10">
    <property type="match status" value="1"/>
</dbReference>
<evidence type="ECO:0000259" key="3">
    <source>
        <dbReference type="PROSITE" id="PS50937"/>
    </source>
</evidence>
<dbReference type="InterPro" id="IPR000551">
    <property type="entry name" value="MerR-type_HTH_dom"/>
</dbReference>
<evidence type="ECO:0000313" key="5">
    <source>
        <dbReference type="Proteomes" id="UP001577267"/>
    </source>
</evidence>
<evidence type="ECO:0000256" key="2">
    <source>
        <dbReference type="SAM" id="MobiDB-lite"/>
    </source>
</evidence>
<dbReference type="Pfam" id="PF07739">
    <property type="entry name" value="TipAS"/>
    <property type="match status" value="1"/>
</dbReference>
<dbReference type="PANTHER" id="PTHR30204">
    <property type="entry name" value="REDOX-CYCLING DRUG-SENSING TRANSCRIPTIONAL ACTIVATOR SOXR"/>
    <property type="match status" value="1"/>
</dbReference>
<dbReference type="SUPFAM" id="SSF46955">
    <property type="entry name" value="Putative DNA-binding domain"/>
    <property type="match status" value="1"/>
</dbReference>
<dbReference type="CDD" id="cd01106">
    <property type="entry name" value="HTH_TipAL-Mta"/>
    <property type="match status" value="1"/>
</dbReference>
<dbReference type="SUPFAM" id="SSF89082">
    <property type="entry name" value="Antibiotic binding domain of TipA-like multidrug resistance regulators"/>
    <property type="match status" value="1"/>
</dbReference>
<comment type="caution">
    <text evidence="4">The sequence shown here is derived from an EMBL/GenBank/DDBJ whole genome shotgun (WGS) entry which is preliminary data.</text>
</comment>
<evidence type="ECO:0000313" key="4">
    <source>
        <dbReference type="EMBL" id="MFB4195955.1"/>
    </source>
</evidence>
<sequence length="279" mass="30607">MPDTPDRAGATGAPDAEDADGLTVGQVAARLGVTVRALHHWDGIGLARPSLRTAVGYRLYTAGDVERLHRIVVYRETGLGLERIRTVLDDTTEDVTGALRAQRAQVDAQIGRLERLGTGLDRMIEAHERGLLLTAAQQAEIFGPDWNPQWPAEARARYGNTTQWRQFAERSAARGPEQWQEIADAVAGLDQSLAAAMDAGVAPGSPEAGDLVDRHREVFSAYFPLTRRMQVCLGRLYESDPGYRAHYDTIRPGLAAWFRRCVDAAARAHGIDPDTATWE</sequence>
<proteinExistence type="predicted"/>
<dbReference type="EMBL" id="JBHGBT010000014">
    <property type="protein sequence ID" value="MFB4195955.1"/>
    <property type="molecule type" value="Genomic_DNA"/>
</dbReference>
<dbReference type="RefSeq" id="WP_375063871.1">
    <property type="nucleotide sequence ID" value="NZ_JBHGBT010000014.1"/>
</dbReference>
<dbReference type="InterPro" id="IPR012925">
    <property type="entry name" value="TipAS_dom"/>
</dbReference>
<dbReference type="InterPro" id="IPR036244">
    <property type="entry name" value="TipA-like_antibiotic-bd"/>
</dbReference>
<organism evidence="4 5">
    <name type="scientific">Streptomyces carpaticus</name>
    <dbReference type="NCBI Taxonomy" id="285558"/>
    <lineage>
        <taxon>Bacteria</taxon>
        <taxon>Bacillati</taxon>
        <taxon>Actinomycetota</taxon>
        <taxon>Actinomycetes</taxon>
        <taxon>Kitasatosporales</taxon>
        <taxon>Streptomycetaceae</taxon>
        <taxon>Streptomyces</taxon>
    </lineage>
</organism>
<protein>
    <submittedName>
        <fullName evidence="4">MerR family transcriptional regulator</fullName>
    </submittedName>
</protein>
<keyword evidence="1" id="KW-0238">DNA-binding</keyword>
<keyword evidence="5" id="KW-1185">Reference proteome</keyword>
<dbReference type="InterPro" id="IPR009061">
    <property type="entry name" value="DNA-bd_dom_put_sf"/>
</dbReference>
<feature type="region of interest" description="Disordered" evidence="2">
    <location>
        <begin position="1"/>
        <end position="21"/>
    </location>
</feature>
<accession>A0ABV4ZQB3</accession>